<keyword evidence="9" id="KW-0675">Receptor</keyword>
<protein>
    <recommendedName>
        <fullName evidence="2">protein-tyrosine-phosphatase</fullName>
        <ecNumber evidence="2">3.1.3.48</ecNumber>
    </recommendedName>
</protein>
<dbReference type="Gene3D" id="3.90.190.10">
    <property type="entry name" value="Protein tyrosine phosphatase superfamily"/>
    <property type="match status" value="2"/>
</dbReference>
<keyword evidence="8" id="KW-0812">Transmembrane</keyword>
<keyword evidence="8" id="KW-1133">Transmembrane helix</keyword>
<evidence type="ECO:0000313" key="9">
    <source>
        <dbReference type="EMBL" id="CAB4027838.1"/>
    </source>
</evidence>
<dbReference type="InterPro" id="IPR029021">
    <property type="entry name" value="Prot-tyrosine_phosphatase-like"/>
</dbReference>
<dbReference type="Proteomes" id="UP001152795">
    <property type="component" value="Unassembled WGS sequence"/>
</dbReference>
<evidence type="ECO:0000256" key="1">
    <source>
        <dbReference type="ARBA" id="ARBA00009580"/>
    </source>
</evidence>
<keyword evidence="10" id="KW-1185">Reference proteome</keyword>
<feature type="compositionally biased region" description="Basic and acidic residues" evidence="7">
    <location>
        <begin position="93"/>
        <end position="121"/>
    </location>
</feature>
<reference evidence="9" key="1">
    <citation type="submission" date="2020-04" db="EMBL/GenBank/DDBJ databases">
        <authorList>
            <person name="Alioto T."/>
            <person name="Alioto T."/>
            <person name="Gomez Garrido J."/>
        </authorList>
    </citation>
    <scope>NUCLEOTIDE SEQUENCE</scope>
    <source>
        <strain evidence="9">A484AB</strain>
    </source>
</reference>
<dbReference type="FunFam" id="3.90.190.10:FF:000102">
    <property type="entry name" value="Receptor-type tyrosine-protein phosphatase"/>
    <property type="match status" value="1"/>
</dbReference>
<dbReference type="InterPro" id="IPR000387">
    <property type="entry name" value="Tyr_Pase_dom"/>
</dbReference>
<name>A0A7D9L8A2_PARCT</name>
<comment type="caution">
    <text evidence="9">The sequence shown here is derived from an EMBL/GenBank/DDBJ whole genome shotgun (WGS) entry which is preliminary data.</text>
</comment>
<keyword evidence="8" id="KW-0472">Membrane</keyword>
<keyword evidence="6" id="KW-0175">Coiled coil</keyword>
<dbReference type="PANTHER" id="PTHR19134:SF562">
    <property type="entry name" value="PROTEIN-TYROSINE-PHOSPHATASE"/>
    <property type="match status" value="1"/>
</dbReference>
<dbReference type="OrthoDB" id="5981934at2759"/>
<dbReference type="Pfam" id="PF00102">
    <property type="entry name" value="Y_phosphatase"/>
    <property type="match status" value="2"/>
</dbReference>
<evidence type="ECO:0000256" key="6">
    <source>
        <dbReference type="SAM" id="Coils"/>
    </source>
</evidence>
<gene>
    <name evidence="9" type="ORF">PACLA_8A065423</name>
</gene>
<dbReference type="InterPro" id="IPR016130">
    <property type="entry name" value="Tyr_Pase_AS"/>
</dbReference>
<dbReference type="EMBL" id="CACRXK020015054">
    <property type="protein sequence ID" value="CAB4027838.1"/>
    <property type="molecule type" value="Genomic_DNA"/>
</dbReference>
<dbReference type="SMART" id="SM00404">
    <property type="entry name" value="PTPc_motif"/>
    <property type="match status" value="2"/>
</dbReference>
<dbReference type="PANTHER" id="PTHR19134">
    <property type="entry name" value="RECEPTOR-TYPE TYROSINE-PROTEIN PHOSPHATASE"/>
    <property type="match status" value="1"/>
</dbReference>
<proteinExistence type="inferred from homology"/>
<dbReference type="CDD" id="cd00047">
    <property type="entry name" value="PTPc"/>
    <property type="match status" value="2"/>
</dbReference>
<dbReference type="InterPro" id="IPR050348">
    <property type="entry name" value="Protein-Tyr_Phosphatase"/>
</dbReference>
<comment type="similarity">
    <text evidence="1">Belongs to the protein-tyrosine phosphatase family.</text>
</comment>
<organism evidence="9 10">
    <name type="scientific">Paramuricea clavata</name>
    <name type="common">Red gorgonian</name>
    <name type="synonym">Violescent sea-whip</name>
    <dbReference type="NCBI Taxonomy" id="317549"/>
    <lineage>
        <taxon>Eukaryota</taxon>
        <taxon>Metazoa</taxon>
        <taxon>Cnidaria</taxon>
        <taxon>Anthozoa</taxon>
        <taxon>Octocorallia</taxon>
        <taxon>Malacalcyonacea</taxon>
        <taxon>Plexauridae</taxon>
        <taxon>Paramuricea</taxon>
    </lineage>
</organism>
<dbReference type="PROSITE" id="PS50055">
    <property type="entry name" value="TYR_PHOSPHATASE_PTP"/>
    <property type="match status" value="2"/>
</dbReference>
<feature type="coiled-coil region" evidence="6">
    <location>
        <begin position="413"/>
        <end position="477"/>
    </location>
</feature>
<comment type="catalytic activity">
    <reaction evidence="5">
        <text>O-phospho-L-tyrosyl-[protein] + H2O = L-tyrosyl-[protein] + phosphate</text>
        <dbReference type="Rhea" id="RHEA:10684"/>
        <dbReference type="Rhea" id="RHEA-COMP:10136"/>
        <dbReference type="Rhea" id="RHEA-COMP:20101"/>
        <dbReference type="ChEBI" id="CHEBI:15377"/>
        <dbReference type="ChEBI" id="CHEBI:43474"/>
        <dbReference type="ChEBI" id="CHEBI:46858"/>
        <dbReference type="ChEBI" id="CHEBI:61978"/>
        <dbReference type="EC" id="3.1.3.48"/>
    </reaction>
</comment>
<dbReference type="InterPro" id="IPR000242">
    <property type="entry name" value="PTP_cat"/>
</dbReference>
<dbReference type="FunFam" id="3.90.190.10:FF:000185">
    <property type="entry name" value="Predicted protein"/>
    <property type="match status" value="1"/>
</dbReference>
<dbReference type="GO" id="GO:0004725">
    <property type="term" value="F:protein tyrosine phosphatase activity"/>
    <property type="evidence" value="ECO:0007669"/>
    <property type="project" value="UniProtKB-EC"/>
</dbReference>
<dbReference type="SUPFAM" id="SSF52799">
    <property type="entry name" value="(Phosphotyrosine protein) phosphatases II"/>
    <property type="match status" value="2"/>
</dbReference>
<evidence type="ECO:0000256" key="3">
    <source>
        <dbReference type="ARBA" id="ARBA00022801"/>
    </source>
</evidence>
<feature type="region of interest" description="Disordered" evidence="7">
    <location>
        <begin position="93"/>
        <end position="165"/>
    </location>
</feature>
<dbReference type="AlphaFoldDB" id="A0A7D9L8A2"/>
<keyword evidence="4" id="KW-0904">Protein phosphatase</keyword>
<dbReference type="SMART" id="SM00194">
    <property type="entry name" value="PTPc"/>
    <property type="match status" value="2"/>
</dbReference>
<evidence type="ECO:0000256" key="4">
    <source>
        <dbReference type="ARBA" id="ARBA00022912"/>
    </source>
</evidence>
<dbReference type="PROSITE" id="PS00383">
    <property type="entry name" value="TYR_PHOSPHATASE_1"/>
    <property type="match status" value="2"/>
</dbReference>
<evidence type="ECO:0000256" key="2">
    <source>
        <dbReference type="ARBA" id="ARBA00013064"/>
    </source>
</evidence>
<feature type="transmembrane region" description="Helical" evidence="8">
    <location>
        <begin position="63"/>
        <end position="86"/>
    </location>
</feature>
<evidence type="ECO:0000256" key="5">
    <source>
        <dbReference type="ARBA" id="ARBA00051722"/>
    </source>
</evidence>
<feature type="region of interest" description="Disordered" evidence="7">
    <location>
        <begin position="1"/>
        <end position="59"/>
    </location>
</feature>
<accession>A0A7D9L8A2</accession>
<dbReference type="InterPro" id="IPR003595">
    <property type="entry name" value="Tyr_Pase_cat"/>
</dbReference>
<dbReference type="PROSITE" id="PS50056">
    <property type="entry name" value="TYR_PHOSPHATASE_2"/>
    <property type="match status" value="2"/>
</dbReference>
<dbReference type="PRINTS" id="PR00700">
    <property type="entry name" value="PRTYPHPHTASE"/>
</dbReference>
<keyword evidence="3" id="KW-0378">Hydrolase</keyword>
<evidence type="ECO:0000256" key="8">
    <source>
        <dbReference type="SAM" id="Phobius"/>
    </source>
</evidence>
<dbReference type="EC" id="3.1.3.48" evidence="2"/>
<evidence type="ECO:0000313" key="10">
    <source>
        <dbReference type="Proteomes" id="UP001152795"/>
    </source>
</evidence>
<evidence type="ECO:0000256" key="7">
    <source>
        <dbReference type="SAM" id="MobiDB-lite"/>
    </source>
</evidence>
<sequence>MDVIKTDNKLSPTKDSLTPPTNMAEVTTEGTTTKQSGGGKGSSDDDPDDGSSGGGSSGGSSTAIIGAAAGGAVLLIILVIFIIIFIRRRRRENKSSDTHLYEKPVKYKTSKNKETVNEEQTHQNNPPSSDERDENPNVFTAPSGDVYAKPIKKKPTPDSEYQNGLQNDTYANMQADISAGVDESDGVKISRFLFYVEEMKKNKNFGFEKEFNELPVGQTHPWVVGRRAENVNKNKYKNNAAYDHSRVVLSGEDYINANFIQGIKSEVYIAAQGPVEETVNDFWQMIWEQDCTCIIALTNLVELGKVKCFKYWPDGETSFGEIHVKTVKTELFADYVLRYLDIKKDGRGKKIIQYHFISWPDHGVPKYPTKLLAFRHRFRALHTVSAQPIVVHCSAGIGRTGTFIALDMTLLRLIQLNEQTININETINELRNQRVNMVQTLEQYILVHNAVLETVLCGFTEIVAENLKTEIERLEQKELNKSFTGFEIEFNKLSSVCHPFAPEECMAALLQKNKSKNRDSKIYPTENLRVYLSGSKEEEDPYINATYVHSYTQARAYIATQAPLPNTINDFWQMVFEKKTVVVVMLNNMSEEKTIYPQYWPDNFNEEQKYGDLFVKMVSAETRGPIISRKFVITNKNLKAAVTEHVVRHVQFTDWPEHGVPGNHSDVMDLLDSVEEAQQRSANGAVIVHCSNGAHRTGTYLTLAIQRERLSSEHVIDIFRCIKMLREQRPQFVGNLDQYKFCYDAMLTFVESFTTYDNIPKVQKE</sequence>
<feature type="compositionally biased region" description="Polar residues" evidence="7">
    <location>
        <begin position="9"/>
        <end position="35"/>
    </location>
</feature>